<keyword evidence="5" id="KW-1185">Reference proteome</keyword>
<evidence type="ECO:0000259" key="3">
    <source>
        <dbReference type="Pfam" id="PF04366"/>
    </source>
</evidence>
<reference evidence="4 5" key="1">
    <citation type="submission" date="2021-07" db="EMBL/GenBank/DDBJ databases">
        <authorList>
            <person name="So Y."/>
        </authorList>
    </citation>
    <scope>NUCLEOTIDE SEQUENCE [LARGE SCALE GENOMIC DNA]</scope>
    <source>
        <strain evidence="4 5">HJA6</strain>
    </source>
</reference>
<dbReference type="Proteomes" id="UP001196565">
    <property type="component" value="Unassembled WGS sequence"/>
</dbReference>
<dbReference type="PANTHER" id="PTHR15629">
    <property type="entry name" value="SH3YL1 PROTEIN"/>
    <property type="match status" value="1"/>
</dbReference>
<dbReference type="CDD" id="cd11524">
    <property type="entry name" value="SYLF"/>
    <property type="match status" value="1"/>
</dbReference>
<sequence>MRRLAFLAFAALGLATVSHDARAQAEQQSLVDRATLSLQEVFDLGDMTADARSMLGRSRAAMVCPRVFRAGFIFGGQGGDCVLVARDGSGSWSSPAFYTMGGGSIGFQAGVQDAQIVMLIMNDKALEAILDHNFKFGADAGVALGTLGRGIAGATTTAIGGDIVTIARARGLFAGISLDGNYLDPRDSWNRAYFGRDASPREVVVDMAVHNPGSDPLRAALMRLSQAEPAAPTAVAPQGSAAPREVITPAPGNSATPRVQSENLPPARSR</sequence>
<accession>A0ABS7A754</accession>
<feature type="signal peptide" evidence="2">
    <location>
        <begin position="1"/>
        <end position="23"/>
    </location>
</feature>
<name>A0ABS7A754_9PROT</name>
<comment type="caution">
    <text evidence="4">The sequence shown here is derived from an EMBL/GenBank/DDBJ whole genome shotgun (WGS) entry which is preliminary data.</text>
</comment>
<dbReference type="InterPro" id="IPR051702">
    <property type="entry name" value="SH3_domain_YSC84-like"/>
</dbReference>
<protein>
    <submittedName>
        <fullName evidence="4">Lipid-binding SYLF domain-containing protein</fullName>
    </submittedName>
</protein>
<organism evidence="4 5">
    <name type="scientific">Roseomonas alba</name>
    <dbReference type="NCBI Taxonomy" id="2846776"/>
    <lineage>
        <taxon>Bacteria</taxon>
        <taxon>Pseudomonadati</taxon>
        <taxon>Pseudomonadota</taxon>
        <taxon>Alphaproteobacteria</taxon>
        <taxon>Acetobacterales</taxon>
        <taxon>Roseomonadaceae</taxon>
        <taxon>Roseomonas</taxon>
    </lineage>
</organism>
<gene>
    <name evidence="4" type="ORF">KPL78_09670</name>
</gene>
<evidence type="ECO:0000313" key="4">
    <source>
        <dbReference type="EMBL" id="MBW6398114.1"/>
    </source>
</evidence>
<dbReference type="Pfam" id="PF04366">
    <property type="entry name" value="Ysc84"/>
    <property type="match status" value="1"/>
</dbReference>
<evidence type="ECO:0000256" key="2">
    <source>
        <dbReference type="SAM" id="SignalP"/>
    </source>
</evidence>
<dbReference type="InterPro" id="IPR007461">
    <property type="entry name" value="Ysc84_actin-binding"/>
</dbReference>
<dbReference type="PANTHER" id="PTHR15629:SF2">
    <property type="entry name" value="SH3 DOMAIN-CONTAINING YSC84-LIKE PROTEIN 1"/>
    <property type="match status" value="1"/>
</dbReference>
<feature type="region of interest" description="Disordered" evidence="1">
    <location>
        <begin position="228"/>
        <end position="270"/>
    </location>
</feature>
<feature type="domain" description="Ysc84 actin-binding" evidence="3">
    <location>
        <begin position="102"/>
        <end position="222"/>
    </location>
</feature>
<dbReference type="EMBL" id="JAHYBZ010000003">
    <property type="protein sequence ID" value="MBW6398114.1"/>
    <property type="molecule type" value="Genomic_DNA"/>
</dbReference>
<proteinExistence type="predicted"/>
<feature type="chain" id="PRO_5046859078" evidence="2">
    <location>
        <begin position="24"/>
        <end position="270"/>
    </location>
</feature>
<feature type="compositionally biased region" description="Polar residues" evidence="1">
    <location>
        <begin position="251"/>
        <end position="263"/>
    </location>
</feature>
<evidence type="ECO:0000313" key="5">
    <source>
        <dbReference type="Proteomes" id="UP001196565"/>
    </source>
</evidence>
<keyword evidence="2" id="KW-0732">Signal</keyword>
<dbReference type="RefSeq" id="WP_219762732.1">
    <property type="nucleotide sequence ID" value="NZ_JAHYBZ010000003.1"/>
</dbReference>
<evidence type="ECO:0000256" key="1">
    <source>
        <dbReference type="SAM" id="MobiDB-lite"/>
    </source>
</evidence>